<keyword evidence="1" id="KW-0540">Nuclease</keyword>
<gene>
    <name evidence="7" type="ORF">QCO44_08150</name>
</gene>
<proteinExistence type="predicted"/>
<reference evidence="7 8" key="1">
    <citation type="submission" date="2023-04" db="EMBL/GenBank/DDBJ databases">
        <title>Genome Sequence of Selenomonas sputigena ATCC 33150.</title>
        <authorList>
            <person name="Miller D.P."/>
            <person name="Anvari S."/>
            <person name="Polson S.W."/>
            <person name="Macdonald M."/>
            <person name="Mcdowell J.V."/>
        </authorList>
    </citation>
    <scope>NUCLEOTIDE SEQUENCE [LARGE SCALE GENOMIC DNA]</scope>
    <source>
        <strain evidence="7 8">ATCC 33150</strain>
    </source>
</reference>
<keyword evidence="4 7" id="KW-0378">Hydrolase</keyword>
<keyword evidence="5" id="KW-0460">Magnesium</keyword>
<dbReference type="EMBL" id="JARVLH010000005">
    <property type="protein sequence ID" value="MEX5285603.1"/>
    <property type="molecule type" value="Genomic_DNA"/>
</dbReference>
<evidence type="ECO:0000313" key="8">
    <source>
        <dbReference type="Proteomes" id="UP001559623"/>
    </source>
</evidence>
<comment type="caution">
    <text evidence="7">The sequence shown here is derived from an EMBL/GenBank/DDBJ whole genome shotgun (WGS) entry which is preliminary data.</text>
</comment>
<keyword evidence="2" id="KW-0479">Metal-binding</keyword>
<dbReference type="Pfam" id="PF01867">
    <property type="entry name" value="Cas_Cas1"/>
    <property type="match status" value="1"/>
</dbReference>
<keyword evidence="6" id="KW-0051">Antiviral defense</keyword>
<evidence type="ECO:0000256" key="6">
    <source>
        <dbReference type="ARBA" id="ARBA00023118"/>
    </source>
</evidence>
<evidence type="ECO:0000256" key="3">
    <source>
        <dbReference type="ARBA" id="ARBA00022759"/>
    </source>
</evidence>
<accession>A0ABV3X5X7</accession>
<organism evidence="7 8">
    <name type="scientific">Selenomonas sputigena</name>
    <dbReference type="NCBI Taxonomy" id="69823"/>
    <lineage>
        <taxon>Bacteria</taxon>
        <taxon>Bacillati</taxon>
        <taxon>Bacillota</taxon>
        <taxon>Negativicutes</taxon>
        <taxon>Selenomonadales</taxon>
        <taxon>Selenomonadaceae</taxon>
        <taxon>Selenomonas</taxon>
    </lineage>
</organism>
<evidence type="ECO:0000256" key="1">
    <source>
        <dbReference type="ARBA" id="ARBA00022722"/>
    </source>
</evidence>
<keyword evidence="3 7" id="KW-0255">Endonuclease</keyword>
<dbReference type="InterPro" id="IPR002729">
    <property type="entry name" value="CRISPR-assoc_Cas1"/>
</dbReference>
<keyword evidence="8" id="KW-1185">Reference proteome</keyword>
<dbReference type="RefSeq" id="WP_368847336.1">
    <property type="nucleotide sequence ID" value="NZ_CP194411.1"/>
</dbReference>
<dbReference type="GO" id="GO:0016787">
    <property type="term" value="F:hydrolase activity"/>
    <property type="evidence" value="ECO:0007669"/>
    <property type="project" value="UniProtKB-KW"/>
</dbReference>
<sequence length="87" mass="9715">MCVIYMMSAETRATRDHGRLLLYCKGEKIASEPIRCLSGVVVTKQAHLTMPLLYALLEAGVPVSYMDFRGRVLDVLDGKRAFYGAFV</sequence>
<dbReference type="Proteomes" id="UP001559623">
    <property type="component" value="Unassembled WGS sequence"/>
</dbReference>
<evidence type="ECO:0000313" key="7">
    <source>
        <dbReference type="EMBL" id="MEX5285603.1"/>
    </source>
</evidence>
<protein>
    <submittedName>
        <fullName evidence="7">CRISPR-associated endonuclease Cas1</fullName>
        <ecNumber evidence="7">3.1.-.-</ecNumber>
    </submittedName>
</protein>
<dbReference type="GO" id="GO:0004519">
    <property type="term" value="F:endonuclease activity"/>
    <property type="evidence" value="ECO:0007669"/>
    <property type="project" value="UniProtKB-KW"/>
</dbReference>
<dbReference type="EC" id="3.1.-.-" evidence="7"/>
<dbReference type="InterPro" id="IPR042211">
    <property type="entry name" value="CRISPR-assoc_Cas1_N"/>
</dbReference>
<dbReference type="Gene3D" id="3.100.10.20">
    <property type="entry name" value="CRISPR-associated endonuclease Cas1, N-terminal domain"/>
    <property type="match status" value="1"/>
</dbReference>
<evidence type="ECO:0000256" key="2">
    <source>
        <dbReference type="ARBA" id="ARBA00022723"/>
    </source>
</evidence>
<evidence type="ECO:0000256" key="4">
    <source>
        <dbReference type="ARBA" id="ARBA00022801"/>
    </source>
</evidence>
<name>A0ABV3X5X7_9FIRM</name>
<evidence type="ECO:0000256" key="5">
    <source>
        <dbReference type="ARBA" id="ARBA00022842"/>
    </source>
</evidence>